<organism evidence="1 2">
    <name type="scientific">Cristinia sonorae</name>
    <dbReference type="NCBI Taxonomy" id="1940300"/>
    <lineage>
        <taxon>Eukaryota</taxon>
        <taxon>Fungi</taxon>
        <taxon>Dikarya</taxon>
        <taxon>Basidiomycota</taxon>
        <taxon>Agaricomycotina</taxon>
        <taxon>Agaricomycetes</taxon>
        <taxon>Agaricomycetidae</taxon>
        <taxon>Agaricales</taxon>
        <taxon>Pleurotineae</taxon>
        <taxon>Stephanosporaceae</taxon>
        <taxon>Cristinia</taxon>
    </lineage>
</organism>
<keyword evidence="2" id="KW-1185">Reference proteome</keyword>
<evidence type="ECO:0000313" key="2">
    <source>
        <dbReference type="Proteomes" id="UP000813824"/>
    </source>
</evidence>
<protein>
    <submittedName>
        <fullName evidence="1">Uncharacterized protein</fullName>
    </submittedName>
</protein>
<name>A0A8K0UHE8_9AGAR</name>
<dbReference type="AlphaFoldDB" id="A0A8K0UHE8"/>
<evidence type="ECO:0000313" key="1">
    <source>
        <dbReference type="EMBL" id="KAH8089882.1"/>
    </source>
</evidence>
<gene>
    <name evidence="1" type="ORF">BXZ70DRAFT_494890</name>
</gene>
<dbReference type="Proteomes" id="UP000813824">
    <property type="component" value="Unassembled WGS sequence"/>
</dbReference>
<sequence length="308" mass="34194">MHAPRLPNELTDYAIDFLHDDPDALRALALTSYTTLPSARYHLFHAAQLHSADDLAKFTVLVEHNPHLRPYIQSLTLSKAARPTLGTRVSTVDTSSPWETTLAASSLPVHLTALKTLHLNNFLSFWQPTSFSVLSFAAFARIQSLHISDSSLRSFTELRLLLAALPDVRALVLDGVGIGMKPEDLTWLNFDLVPKDDDDEQRQQLIDGTQTPLELRQRAQSLFRDPVALTSLRISHRSSSAEAFTPSLSVNALTVLFNYLLATPTVFSLNAKHVVLDGFDALGEDTNNAIKAFRDALVKASRERDDWA</sequence>
<dbReference type="EMBL" id="JAEVFJ010000038">
    <property type="protein sequence ID" value="KAH8089882.1"/>
    <property type="molecule type" value="Genomic_DNA"/>
</dbReference>
<reference evidence="1" key="1">
    <citation type="journal article" date="2021" name="New Phytol.">
        <title>Evolutionary innovations through gain and loss of genes in the ectomycorrhizal Boletales.</title>
        <authorList>
            <person name="Wu G."/>
            <person name="Miyauchi S."/>
            <person name="Morin E."/>
            <person name="Kuo A."/>
            <person name="Drula E."/>
            <person name="Varga T."/>
            <person name="Kohler A."/>
            <person name="Feng B."/>
            <person name="Cao Y."/>
            <person name="Lipzen A."/>
            <person name="Daum C."/>
            <person name="Hundley H."/>
            <person name="Pangilinan J."/>
            <person name="Johnson J."/>
            <person name="Barry K."/>
            <person name="LaButti K."/>
            <person name="Ng V."/>
            <person name="Ahrendt S."/>
            <person name="Min B."/>
            <person name="Choi I.G."/>
            <person name="Park H."/>
            <person name="Plett J.M."/>
            <person name="Magnuson J."/>
            <person name="Spatafora J.W."/>
            <person name="Nagy L.G."/>
            <person name="Henrissat B."/>
            <person name="Grigoriev I.V."/>
            <person name="Yang Z.L."/>
            <person name="Xu J."/>
            <person name="Martin F.M."/>
        </authorList>
    </citation>
    <scope>NUCLEOTIDE SEQUENCE</scope>
    <source>
        <strain evidence="1">KKN 215</strain>
    </source>
</reference>
<dbReference type="OrthoDB" id="2980954at2759"/>
<proteinExistence type="predicted"/>
<comment type="caution">
    <text evidence="1">The sequence shown here is derived from an EMBL/GenBank/DDBJ whole genome shotgun (WGS) entry which is preliminary data.</text>
</comment>
<accession>A0A8K0UHE8</accession>